<keyword evidence="2" id="KW-1185">Reference proteome</keyword>
<accession>Q74MG8</accession>
<dbReference type="PATRIC" id="fig|228908.8.peg.27"/>
<dbReference type="Proteomes" id="UP000000578">
    <property type="component" value="Chromosome"/>
</dbReference>
<dbReference type="KEGG" id="neq:NEQ028"/>
<protein>
    <submittedName>
        <fullName evidence="1">NEQ028</fullName>
    </submittedName>
</protein>
<dbReference type="HOGENOM" id="CLU_884590_0_0_2"/>
<dbReference type="SUPFAM" id="SSF53187">
    <property type="entry name" value="Zn-dependent exopeptidases"/>
    <property type="match status" value="1"/>
</dbReference>
<dbReference type="BioCyc" id="NEQU228908:GJB6-29-MONOMER"/>
<dbReference type="STRING" id="228908.NEQ028"/>
<reference evidence="1 2" key="1">
    <citation type="journal article" date="2003" name="Proc. Natl. Acad. Sci. U.S.A.">
        <title>The genome of Nanoarchaeum equitans: insights into early archaeal evolution and derived parasitism.</title>
        <authorList>
            <person name="Waters E."/>
            <person name="Hohn M.J."/>
            <person name="Ahel I."/>
            <person name="Graham D.E."/>
            <person name="Adams M.D."/>
            <person name="Barnstead M."/>
            <person name="Beeson K.Y."/>
            <person name="Bibbs L."/>
            <person name="Bolanos R."/>
            <person name="Keller M."/>
            <person name="Kretz K."/>
            <person name="Lin X."/>
            <person name="Mathur E."/>
            <person name="Ni J."/>
            <person name="Podar M."/>
            <person name="Richardson T."/>
            <person name="Sutton G.G."/>
            <person name="Simon M."/>
            <person name="Soll D."/>
            <person name="Stetter K.O."/>
            <person name="Short J.M."/>
            <person name="Noordewier M."/>
        </authorList>
    </citation>
    <scope>NUCLEOTIDE SEQUENCE [LARGE SCALE GENOMIC DNA]</scope>
    <source>
        <strain evidence="1 2">Kin4-M</strain>
    </source>
</reference>
<evidence type="ECO:0000313" key="1">
    <source>
        <dbReference type="EMBL" id="AAR38882.1"/>
    </source>
</evidence>
<dbReference type="AlphaFoldDB" id="Q74MG8"/>
<sequence length="314" mass="36877">MKKSKLNYSELNSIYKDLVFFDSNYIRKTLHRADYIEQFLDKYKIDYHIYEHFVLVPDWVKYYLYIDGQKIDVLPTGLKSGKIEKNIKDSSDLENNYNYPNINFNSYLESKTDISTPIFYNVPSLAVSKNSINLLLNSNDVDGYLKVKIRDIKNKNFVIGNVDKAEQAIVVHYDALWYGAIDNTSSLGLILYMLKNKEINLNKNAIFLIGFTEIAYYWPEYWDYSFIRVIEKYEDVFKKVKRKLIIDCIGYKDTQFLTDKEYIEAYGVFGDNILIYGTPLEGLIAIYHATNDTIDKINFDQLKKDRDSLKTFLS</sequence>
<name>Q74MG8_NANEQ</name>
<organism evidence="1 2">
    <name type="scientific">Nanoarchaeum equitans (strain Kin4-M)</name>
    <dbReference type="NCBI Taxonomy" id="228908"/>
    <lineage>
        <taxon>Archaea</taxon>
        <taxon>Nanobdellota</taxon>
        <taxon>Candidatus Nanoarchaeia</taxon>
        <taxon>Nanoarchaeales</taxon>
        <taxon>Nanoarchaeaceae</taxon>
        <taxon>Nanoarchaeum</taxon>
    </lineage>
</organism>
<dbReference type="EnsemblBacteria" id="AAR38882">
    <property type="protein sequence ID" value="AAR38882"/>
    <property type="gene ID" value="NEQ028"/>
</dbReference>
<dbReference type="EMBL" id="AE017199">
    <property type="protein sequence ID" value="AAR38882.1"/>
    <property type="molecule type" value="Genomic_DNA"/>
</dbReference>
<gene>
    <name evidence="1" type="ordered locus">NEQ028</name>
</gene>
<evidence type="ECO:0000313" key="2">
    <source>
        <dbReference type="Proteomes" id="UP000000578"/>
    </source>
</evidence>
<proteinExistence type="predicted"/>